<feature type="transmembrane region" description="Helical" evidence="2">
    <location>
        <begin position="29"/>
        <end position="47"/>
    </location>
</feature>
<feature type="transmembrane region" description="Helical" evidence="2">
    <location>
        <begin position="106"/>
        <end position="127"/>
    </location>
</feature>
<feature type="compositionally biased region" description="Low complexity" evidence="1">
    <location>
        <begin position="280"/>
        <end position="293"/>
    </location>
</feature>
<keyword evidence="2" id="KW-1133">Transmembrane helix</keyword>
<feature type="region of interest" description="Disordered" evidence="1">
    <location>
        <begin position="280"/>
        <end position="310"/>
    </location>
</feature>
<feature type="transmembrane region" description="Helical" evidence="2">
    <location>
        <begin position="168"/>
        <end position="189"/>
    </location>
</feature>
<keyword evidence="2" id="KW-0472">Membrane</keyword>
<evidence type="ECO:0000256" key="1">
    <source>
        <dbReference type="SAM" id="MobiDB-lite"/>
    </source>
</evidence>
<sequence length="310" mass="35185">MVAQTFSNIRHKLFPSFEEKRYHLQFRHAALVVLMLTSASFALPAFHQTMEYADSDFFGPDLPVESSYQRIHRFVNGILYYQESVALWMAICIAAEGFIQRSAPVWFELSWTSLVILGEVVCLALMASSRPEACDYNFGLDRDIPANNKFSPMNSITSICSNWRGMTGMLIIILGFFTLHLIWHIIIAVRYMRARPGYFTTPIPDYRWTLSRPLERLERQVPPTDVEKAAAKEKQLETTSSEFTSRGTESFSFPLTPTSEEYSNFSRLPANPKPVVLVQSTTTKSDTSSVVEVDGLSKSQPEAPFSYDSK</sequence>
<feature type="region of interest" description="Disordered" evidence="1">
    <location>
        <begin position="232"/>
        <end position="267"/>
    </location>
</feature>
<evidence type="ECO:0000313" key="4">
    <source>
        <dbReference type="Proteomes" id="UP000663861"/>
    </source>
</evidence>
<proteinExistence type="predicted"/>
<organism evidence="3 4">
    <name type="scientific">Rhizoctonia solani</name>
    <dbReference type="NCBI Taxonomy" id="456999"/>
    <lineage>
        <taxon>Eukaryota</taxon>
        <taxon>Fungi</taxon>
        <taxon>Dikarya</taxon>
        <taxon>Basidiomycota</taxon>
        <taxon>Agaricomycotina</taxon>
        <taxon>Agaricomycetes</taxon>
        <taxon>Cantharellales</taxon>
        <taxon>Ceratobasidiaceae</taxon>
        <taxon>Rhizoctonia</taxon>
    </lineage>
</organism>
<reference evidence="3" key="1">
    <citation type="submission" date="2021-01" db="EMBL/GenBank/DDBJ databases">
        <authorList>
            <person name="Kaushik A."/>
        </authorList>
    </citation>
    <scope>NUCLEOTIDE SEQUENCE</scope>
    <source>
        <strain evidence="3">AG4-RS23</strain>
    </source>
</reference>
<feature type="transmembrane region" description="Helical" evidence="2">
    <location>
        <begin position="78"/>
        <end position="99"/>
    </location>
</feature>
<dbReference type="AlphaFoldDB" id="A0A8H2XLT4"/>
<comment type="caution">
    <text evidence="3">The sequence shown here is derived from an EMBL/GenBank/DDBJ whole genome shotgun (WGS) entry which is preliminary data.</text>
</comment>
<gene>
    <name evidence="3" type="ORF">RDB_LOCUS22751</name>
</gene>
<evidence type="ECO:0000256" key="2">
    <source>
        <dbReference type="SAM" id="Phobius"/>
    </source>
</evidence>
<name>A0A8H2XLT4_9AGAM</name>
<dbReference type="EMBL" id="CAJMWY010000329">
    <property type="protein sequence ID" value="CAE6428285.1"/>
    <property type="molecule type" value="Genomic_DNA"/>
</dbReference>
<protein>
    <submittedName>
        <fullName evidence="3">Uncharacterized protein</fullName>
    </submittedName>
</protein>
<accession>A0A8H2XLT4</accession>
<keyword evidence="2" id="KW-0812">Transmembrane</keyword>
<feature type="compositionally biased region" description="Polar residues" evidence="1">
    <location>
        <begin position="237"/>
        <end position="266"/>
    </location>
</feature>
<dbReference type="Proteomes" id="UP000663861">
    <property type="component" value="Unassembled WGS sequence"/>
</dbReference>
<evidence type="ECO:0000313" key="3">
    <source>
        <dbReference type="EMBL" id="CAE6428285.1"/>
    </source>
</evidence>